<reference evidence="1 2" key="1">
    <citation type="submission" date="2012-06" db="EMBL/GenBank/DDBJ databases">
        <title>Finished chromosome of genome of Chroococcidiopsis thermalis PCC 7203.</title>
        <authorList>
            <consortium name="US DOE Joint Genome Institute"/>
            <person name="Gugger M."/>
            <person name="Coursin T."/>
            <person name="Rippka R."/>
            <person name="Tandeau De Marsac N."/>
            <person name="Huntemann M."/>
            <person name="Wei C.-L."/>
            <person name="Han J."/>
            <person name="Detter J.C."/>
            <person name="Han C."/>
            <person name="Tapia R."/>
            <person name="Davenport K."/>
            <person name="Daligault H."/>
            <person name="Erkkila T."/>
            <person name="Gu W."/>
            <person name="Munk A.C.C."/>
            <person name="Teshima H."/>
            <person name="Xu Y."/>
            <person name="Chain P."/>
            <person name="Chen A."/>
            <person name="Krypides N."/>
            <person name="Mavromatis K."/>
            <person name="Markowitz V."/>
            <person name="Szeto E."/>
            <person name="Ivanova N."/>
            <person name="Mikhailova N."/>
            <person name="Ovchinnikova G."/>
            <person name="Pagani I."/>
            <person name="Pati A."/>
            <person name="Goodwin L."/>
            <person name="Peters L."/>
            <person name="Pitluck S."/>
            <person name="Woyke T."/>
            <person name="Kerfeld C."/>
        </authorList>
    </citation>
    <scope>NUCLEOTIDE SEQUENCE [LARGE SCALE GENOMIC DNA]</scope>
    <source>
        <strain evidence="1 2">PCC 7203</strain>
    </source>
</reference>
<organism evidence="1 2">
    <name type="scientific">Chroococcidiopsis thermalis (strain PCC 7203)</name>
    <dbReference type="NCBI Taxonomy" id="251229"/>
    <lineage>
        <taxon>Bacteria</taxon>
        <taxon>Bacillati</taxon>
        <taxon>Cyanobacteriota</taxon>
        <taxon>Cyanophyceae</taxon>
        <taxon>Chroococcidiopsidales</taxon>
        <taxon>Chroococcidiopsidaceae</taxon>
        <taxon>Chroococcidiopsis</taxon>
    </lineage>
</organism>
<keyword evidence="2" id="KW-1185">Reference proteome</keyword>
<sequence length="79" mass="9091">MDGYNSFLNACQTPPMAESPKISTVYDSKWGWYQVWVENRCLREKAGSYEEGKKIARKYIAAEKLRSSHRELVLAACTE</sequence>
<gene>
    <name evidence="1" type="ORF">Chro_0845</name>
</gene>
<dbReference type="EMBL" id="CP003597">
    <property type="protein sequence ID" value="AFY86387.1"/>
    <property type="molecule type" value="Genomic_DNA"/>
</dbReference>
<dbReference type="AlphaFoldDB" id="K9TU86"/>
<evidence type="ECO:0000313" key="2">
    <source>
        <dbReference type="Proteomes" id="UP000010384"/>
    </source>
</evidence>
<dbReference type="InParanoid" id="K9TU86"/>
<dbReference type="Proteomes" id="UP000010384">
    <property type="component" value="Chromosome"/>
</dbReference>
<proteinExistence type="predicted"/>
<accession>K9TU86</accession>
<name>K9TU86_CHRTP</name>
<dbReference type="KEGG" id="cthe:Chro_0845"/>
<dbReference type="HOGENOM" id="CLU_2599690_0_0_3"/>
<dbReference type="RefSeq" id="WP_015152937.1">
    <property type="nucleotide sequence ID" value="NC_019695.1"/>
</dbReference>
<evidence type="ECO:0000313" key="1">
    <source>
        <dbReference type="EMBL" id="AFY86387.1"/>
    </source>
</evidence>
<protein>
    <submittedName>
        <fullName evidence="1">Uncharacterized protein</fullName>
    </submittedName>
</protein>